<proteinExistence type="predicted"/>
<evidence type="ECO:0000256" key="1">
    <source>
        <dbReference type="SAM" id="Coils"/>
    </source>
</evidence>
<sequence>MIKPIIVQNNNNIQEKPDEVPISIWETLTETIPPEQLLHLASIIGPNLITEVQDVRTEYETLLEIRSDYRRDTEQNQHSVVFNEVDKSIVDWIFVDEFLQVNRPQSRADSLTSEKSLNSEFGNVMEKWKTNLSSQEWRKITQVLRKALKEEKGFLLKKIDAIYNLLDKERELRNKTENMDLQEIPSVKTLNEFSIKLEETVEKVERTKELNKIVEKTENKRNFKDSVCKEHLYQKSPQLSNELNPKKIIIQKEENLNEMFEEFLKLEEKTNFKIKLPTAKEKNASSLAEAKRNFKQKAPLKKGIDLKSEVMHKNKTSNSSTRAEIVSIKELQKKNKNVYGQADSKFHNLSSCLPQPPNSKLFSTHVVQSNSQKFRMRRIVKKEIDLTLEDMCLFENEEEKVHFPTNSHSSTVTVLSPLKLPFPPKKSERIKF</sequence>
<evidence type="ECO:0000313" key="3">
    <source>
        <dbReference type="Proteomes" id="UP001211065"/>
    </source>
</evidence>
<protein>
    <submittedName>
        <fullName evidence="2">Uncharacterized protein</fullName>
    </submittedName>
</protein>
<comment type="caution">
    <text evidence="2">The sequence shown here is derived from an EMBL/GenBank/DDBJ whole genome shotgun (WGS) entry which is preliminary data.</text>
</comment>
<dbReference type="EMBL" id="JADGJW010000520">
    <property type="protein sequence ID" value="KAJ3215788.1"/>
    <property type="molecule type" value="Genomic_DNA"/>
</dbReference>
<dbReference type="Pfam" id="PF15669">
    <property type="entry name" value="CCDC24"/>
    <property type="match status" value="1"/>
</dbReference>
<dbReference type="PANTHER" id="PTHR28601">
    <property type="entry name" value="COILED-COIL DOMAIN-CONTAINING PROTEIN 24"/>
    <property type="match status" value="1"/>
</dbReference>
<dbReference type="PANTHER" id="PTHR28601:SF1">
    <property type="entry name" value="COILED-COIL DOMAIN-CONTAINING PROTEIN 24"/>
    <property type="match status" value="1"/>
</dbReference>
<dbReference type="Proteomes" id="UP001211065">
    <property type="component" value="Unassembled WGS sequence"/>
</dbReference>
<feature type="coiled-coil region" evidence="1">
    <location>
        <begin position="190"/>
        <end position="217"/>
    </location>
</feature>
<dbReference type="InterPro" id="IPR031367">
    <property type="entry name" value="CCDC24"/>
</dbReference>
<reference evidence="2" key="1">
    <citation type="submission" date="2020-05" db="EMBL/GenBank/DDBJ databases">
        <title>Phylogenomic resolution of chytrid fungi.</title>
        <authorList>
            <person name="Stajich J.E."/>
            <person name="Amses K."/>
            <person name="Simmons R."/>
            <person name="Seto K."/>
            <person name="Myers J."/>
            <person name="Bonds A."/>
            <person name="Quandt C.A."/>
            <person name="Barry K."/>
            <person name="Liu P."/>
            <person name="Grigoriev I."/>
            <person name="Longcore J.E."/>
            <person name="James T.Y."/>
        </authorList>
    </citation>
    <scope>NUCLEOTIDE SEQUENCE</scope>
    <source>
        <strain evidence="2">JEL0476</strain>
    </source>
</reference>
<organism evidence="2 3">
    <name type="scientific">Clydaea vesicula</name>
    <dbReference type="NCBI Taxonomy" id="447962"/>
    <lineage>
        <taxon>Eukaryota</taxon>
        <taxon>Fungi</taxon>
        <taxon>Fungi incertae sedis</taxon>
        <taxon>Chytridiomycota</taxon>
        <taxon>Chytridiomycota incertae sedis</taxon>
        <taxon>Chytridiomycetes</taxon>
        <taxon>Lobulomycetales</taxon>
        <taxon>Lobulomycetaceae</taxon>
        <taxon>Clydaea</taxon>
    </lineage>
</organism>
<evidence type="ECO:0000313" key="2">
    <source>
        <dbReference type="EMBL" id="KAJ3215788.1"/>
    </source>
</evidence>
<keyword evidence="3" id="KW-1185">Reference proteome</keyword>
<gene>
    <name evidence="2" type="ORF">HK099_006207</name>
</gene>
<accession>A0AAD5TY70</accession>
<name>A0AAD5TY70_9FUNG</name>
<keyword evidence="1" id="KW-0175">Coiled coil</keyword>
<dbReference type="AlphaFoldDB" id="A0AAD5TY70"/>